<evidence type="ECO:0000256" key="15">
    <source>
        <dbReference type="SAM" id="Phobius"/>
    </source>
</evidence>
<feature type="domain" description="Glycosyl transferase family 1" evidence="16">
    <location>
        <begin position="898"/>
        <end position="1078"/>
    </location>
</feature>
<feature type="transmembrane region" description="Helical" evidence="15">
    <location>
        <begin position="760"/>
        <end position="781"/>
    </location>
</feature>
<proteinExistence type="predicted"/>
<evidence type="ECO:0000313" key="18">
    <source>
        <dbReference type="EMBL" id="KAK7060342.1"/>
    </source>
</evidence>
<dbReference type="SUPFAM" id="SSF53756">
    <property type="entry name" value="UDP-Glycosyltransferase/glycogen phosphorylase"/>
    <property type="match status" value="1"/>
</dbReference>
<evidence type="ECO:0000256" key="11">
    <source>
        <dbReference type="ARBA" id="ARBA00032060"/>
    </source>
</evidence>
<dbReference type="GO" id="GO:0004377">
    <property type="term" value="F:GDP-Man:Man(3)GlcNAc(2)-PP-Dol alpha-1,2-mannosyltransferase activity"/>
    <property type="evidence" value="ECO:0007669"/>
    <property type="project" value="UniProtKB-EC"/>
</dbReference>
<evidence type="ECO:0000256" key="13">
    <source>
        <dbReference type="ARBA" id="ARBA00045065"/>
    </source>
</evidence>
<keyword evidence="7 15" id="KW-0812">Transmembrane</keyword>
<evidence type="ECO:0000256" key="2">
    <source>
        <dbReference type="ARBA" id="ARBA00004922"/>
    </source>
</evidence>
<evidence type="ECO:0000256" key="14">
    <source>
        <dbReference type="SAM" id="MobiDB-lite"/>
    </source>
</evidence>
<accession>A0AAW0E6L0</accession>
<dbReference type="Pfam" id="PF15924">
    <property type="entry name" value="ALG11_N"/>
    <property type="match status" value="1"/>
</dbReference>
<dbReference type="Gene3D" id="3.40.50.2000">
    <property type="entry name" value="Glycogen Phosphorylase B"/>
    <property type="match status" value="1"/>
</dbReference>
<evidence type="ECO:0000256" key="9">
    <source>
        <dbReference type="ARBA" id="ARBA00022989"/>
    </source>
</evidence>
<comment type="catalytic activity">
    <reaction evidence="13">
        <text>an alpha-D-Man-(1-&gt;3)-[alpha-D-Man-(1-&gt;6)]-beta-D-Man-(1-&gt;4)-beta-D-GlcNAc-(1-&gt;4)-alpha-D-GlcNAc-diphospho-di-trans,poly-cis-dolichol + 2 GDP-alpha-D-mannose = an alpha-D-Man-(1-&gt;2)-alpha-D-Man-(1-&gt;2)-alpha-D-Man-(1-&gt;3)-[alpha-D-Man-(1-&gt;6)]-beta-D-Man-(1-&gt;4)-beta-D-GlcNAc-(1-&gt;4)-alpha-D-GlcNAc-diphospho-di-trans,poly-cis-dolichol + 2 GDP + 2 H(+)</text>
        <dbReference type="Rhea" id="RHEA:29523"/>
        <dbReference type="Rhea" id="RHEA-COMP:19515"/>
        <dbReference type="Rhea" id="RHEA-COMP:19516"/>
        <dbReference type="ChEBI" id="CHEBI:15378"/>
        <dbReference type="ChEBI" id="CHEBI:57527"/>
        <dbReference type="ChEBI" id="CHEBI:58189"/>
        <dbReference type="ChEBI" id="CHEBI:132511"/>
        <dbReference type="ChEBI" id="CHEBI:132515"/>
        <dbReference type="EC" id="2.4.1.131"/>
    </reaction>
    <physiologicalReaction direction="left-to-right" evidence="13">
        <dbReference type="Rhea" id="RHEA:29524"/>
    </physiologicalReaction>
</comment>
<evidence type="ECO:0000256" key="7">
    <source>
        <dbReference type="ARBA" id="ARBA00022692"/>
    </source>
</evidence>
<evidence type="ECO:0000256" key="5">
    <source>
        <dbReference type="ARBA" id="ARBA00022676"/>
    </source>
</evidence>
<dbReference type="InterPro" id="IPR032675">
    <property type="entry name" value="LRR_dom_sf"/>
</dbReference>
<dbReference type="InterPro" id="IPR001296">
    <property type="entry name" value="Glyco_trans_1"/>
</dbReference>
<comment type="caution">
    <text evidence="18">The sequence shown here is derived from an EMBL/GenBank/DDBJ whole genome shotgun (WGS) entry which is preliminary data.</text>
</comment>
<dbReference type="EMBL" id="JAYKXP010000003">
    <property type="protein sequence ID" value="KAK7060342.1"/>
    <property type="molecule type" value="Genomic_DNA"/>
</dbReference>
<evidence type="ECO:0000256" key="1">
    <source>
        <dbReference type="ARBA" id="ARBA00004389"/>
    </source>
</evidence>
<feature type="transmembrane region" description="Helical" evidence="15">
    <location>
        <begin position="802"/>
        <end position="820"/>
    </location>
</feature>
<feature type="compositionally biased region" description="Acidic residues" evidence="14">
    <location>
        <begin position="272"/>
        <end position="282"/>
    </location>
</feature>
<comment type="pathway">
    <text evidence="2">Protein modification; protein glycosylation.</text>
</comment>
<dbReference type="Proteomes" id="UP001383192">
    <property type="component" value="Unassembled WGS sequence"/>
</dbReference>
<dbReference type="CDD" id="cd09917">
    <property type="entry name" value="F-box_SF"/>
    <property type="match status" value="1"/>
</dbReference>
<gene>
    <name evidence="18" type="ORF">VNI00_001107</name>
</gene>
<evidence type="ECO:0000256" key="12">
    <source>
        <dbReference type="ARBA" id="ARBA00032515"/>
    </source>
</evidence>
<comment type="subcellular location">
    <subcellularLocation>
        <location evidence="1">Endoplasmic reticulum membrane</location>
        <topology evidence="1">Single-pass membrane protein</topology>
    </subcellularLocation>
</comment>
<dbReference type="InterPro" id="IPR031814">
    <property type="entry name" value="ALG11_N"/>
</dbReference>
<keyword evidence="19" id="KW-1185">Reference proteome</keyword>
<sequence>MPPNTVGSAGKRRSTSSKGKPGVGGGITGAKSLVRRAQPSFVTNLSSYDRSDPFHAFNVLLKLFGSLASRAGSCQYKVTPEEHRLSLHLLTIIEPFIGSSTPTQRTLITRQPTEILDAIVFHVDSPRDLLNLGVTCHRMHGIVFPRHMEYRVIRCKASSLALWNHLIVNRSLARNVRRLEVMDERALEREIVPAGITTTDTDLESTDDELGMHLKQERFLVAALNRMTHLAQFVWSSNHSPISLDGILPSLLTKPTLKEIEINDNVMFSPLGDDEETDESQSSDEQKGKVLPALRAVSLRSTRHTYGLSKHPSLARAKGLLNSCPKLEALEINYTPPRSHPAPVPAQDLLLTGRWPQLRSLSLTNLRCTPLTGFDATSTFILAHLNLEILHLDIVPRNPRDLVFPANALPKLKEVKACKEIVGALLECPCDGDAKRPLEVIKGVSLARNGGINFYHNTDFLEKLKRFGSDTVKRIELVGWTEIDDLKRLVESAPRVVWLDIGKRITSNAQAASLNNVNEWAMLLSSLPELATFHGIKFFYESHGGTSAGDKSRVRKNDESASVLVWRCPKLRRVDHWDDSAVLHRAAVPMISLSTILVVLIIFTSLAGAIVPWFLLHLYLTSTRSTNATKRERVLKSLGTSPNGKRLVGFFHPYCNAGGGGERVLWTAIAAIQRNEKDMVSVVYSGDIDANKEEIIAKVKSRFDINLDPTKIIFVFLNSRRYVEDSTWPYFTLLGQSLGSMYLAWEAMNKLIPDLYIDTMGYAFTFHIVTWVANIPIGAYVHYPTISTDMLERVKSRKRWHTNSSAISSSSILSTAKLWYYRLFMYYYSLSLRSAIFVMANSTWTKNHVDSILQHSDPLLDFLHLTSPPLFILRFLANQNKNPVTKAQIVYPPCDTREMAKFPLEGRERVIVSVAQFRPEKDHPAQLRALYELFRQHEEFKESLPVKLVMIGGSRNAKDAARVEDLRRLSKELGLDKHVEILVNAPYPDMLRWLSKASIGMNTMVDEHFGINVVEYMAAGVIPVAHASAGPLYDIIVPFNGQPTGFHAKTPEEFADALYKALSLSKEEDLALRQRARTWAVQRFSEEEFEKGWNASGWSNWL</sequence>
<dbReference type="GO" id="GO:0006487">
    <property type="term" value="P:protein N-linked glycosylation"/>
    <property type="evidence" value="ECO:0007669"/>
    <property type="project" value="TreeGrafter"/>
</dbReference>
<evidence type="ECO:0000259" key="17">
    <source>
        <dbReference type="Pfam" id="PF15924"/>
    </source>
</evidence>
<dbReference type="InterPro" id="IPR038013">
    <property type="entry name" value="ALG11"/>
</dbReference>
<evidence type="ECO:0000256" key="8">
    <source>
        <dbReference type="ARBA" id="ARBA00022824"/>
    </source>
</evidence>
<evidence type="ECO:0000259" key="16">
    <source>
        <dbReference type="Pfam" id="PF00534"/>
    </source>
</evidence>
<keyword evidence="10 15" id="KW-0472">Membrane</keyword>
<keyword evidence="9 15" id="KW-1133">Transmembrane helix</keyword>
<dbReference type="CDD" id="cd03806">
    <property type="entry name" value="GT4_ALG11-like"/>
    <property type="match status" value="1"/>
</dbReference>
<dbReference type="GO" id="GO:0005789">
    <property type="term" value="C:endoplasmic reticulum membrane"/>
    <property type="evidence" value="ECO:0007669"/>
    <property type="project" value="UniProtKB-SubCell"/>
</dbReference>
<dbReference type="SUPFAM" id="SSF52047">
    <property type="entry name" value="RNI-like"/>
    <property type="match status" value="1"/>
</dbReference>
<evidence type="ECO:0000256" key="4">
    <source>
        <dbReference type="ARBA" id="ARBA00022018"/>
    </source>
</evidence>
<dbReference type="PANTHER" id="PTHR45919:SF1">
    <property type="entry name" value="GDP-MAN:MAN(3)GLCNAC(2)-PP-DOL ALPHA-1,2-MANNOSYLTRANSFERASE"/>
    <property type="match status" value="1"/>
</dbReference>
<dbReference type="Pfam" id="PF00534">
    <property type="entry name" value="Glycos_transf_1"/>
    <property type="match status" value="1"/>
</dbReference>
<feature type="region of interest" description="Disordered" evidence="14">
    <location>
        <begin position="1"/>
        <end position="29"/>
    </location>
</feature>
<evidence type="ECO:0000256" key="10">
    <source>
        <dbReference type="ARBA" id="ARBA00023136"/>
    </source>
</evidence>
<evidence type="ECO:0000256" key="3">
    <source>
        <dbReference type="ARBA" id="ARBA00012645"/>
    </source>
</evidence>
<feature type="domain" description="ALG11 mannosyltransferase N-terminal" evidence="17">
    <location>
        <begin position="646"/>
        <end position="852"/>
    </location>
</feature>
<feature type="transmembrane region" description="Helical" evidence="15">
    <location>
        <begin position="590"/>
        <end position="616"/>
    </location>
</feature>
<evidence type="ECO:0000313" key="19">
    <source>
        <dbReference type="Proteomes" id="UP001383192"/>
    </source>
</evidence>
<name>A0AAW0E6L0_9AGAR</name>
<dbReference type="EC" id="2.4.1.131" evidence="3"/>
<evidence type="ECO:0000256" key="6">
    <source>
        <dbReference type="ARBA" id="ARBA00022679"/>
    </source>
</evidence>
<organism evidence="18 19">
    <name type="scientific">Paramarasmius palmivorus</name>
    <dbReference type="NCBI Taxonomy" id="297713"/>
    <lineage>
        <taxon>Eukaryota</taxon>
        <taxon>Fungi</taxon>
        <taxon>Dikarya</taxon>
        <taxon>Basidiomycota</taxon>
        <taxon>Agaricomycotina</taxon>
        <taxon>Agaricomycetes</taxon>
        <taxon>Agaricomycetidae</taxon>
        <taxon>Agaricales</taxon>
        <taxon>Marasmiineae</taxon>
        <taxon>Marasmiaceae</taxon>
        <taxon>Paramarasmius</taxon>
    </lineage>
</organism>
<dbReference type="Gene3D" id="3.80.10.10">
    <property type="entry name" value="Ribonuclease Inhibitor"/>
    <property type="match status" value="1"/>
</dbReference>
<reference evidence="18 19" key="1">
    <citation type="submission" date="2024-01" db="EMBL/GenBank/DDBJ databases">
        <title>A draft genome for a cacao thread blight-causing isolate of Paramarasmius palmivorus.</title>
        <authorList>
            <person name="Baruah I.K."/>
            <person name="Bukari Y."/>
            <person name="Amoako-Attah I."/>
            <person name="Meinhardt L.W."/>
            <person name="Bailey B.A."/>
            <person name="Cohen S.P."/>
        </authorList>
    </citation>
    <scope>NUCLEOTIDE SEQUENCE [LARGE SCALE GENOMIC DNA]</scope>
    <source>
        <strain evidence="18 19">GH-12</strain>
    </source>
</reference>
<dbReference type="PANTHER" id="PTHR45919">
    <property type="entry name" value="GDP-MAN:MAN(3)GLCNAC(2)-PP-DOL ALPHA-1,2-MANNOSYLTRANSFERASE"/>
    <property type="match status" value="1"/>
</dbReference>
<protein>
    <recommendedName>
        <fullName evidence="4">GDP-Man:Man(3)GlcNAc(2)-PP-Dol alpha-1,2-mannosyltransferase</fullName>
        <ecNumber evidence="3">2.4.1.131</ecNumber>
    </recommendedName>
    <alternativeName>
        <fullName evidence="11">Asparagine-linked glycosylation protein 11</fullName>
    </alternativeName>
    <alternativeName>
        <fullName evidence="12">Glycolipid 2-alpha-mannosyltransferase</fullName>
    </alternativeName>
</protein>
<keyword evidence="6" id="KW-0808">Transferase</keyword>
<keyword evidence="5" id="KW-0328">Glycosyltransferase</keyword>
<dbReference type="AlphaFoldDB" id="A0AAW0E6L0"/>
<keyword evidence="8" id="KW-0256">Endoplasmic reticulum</keyword>
<feature type="transmembrane region" description="Helical" evidence="15">
    <location>
        <begin position="727"/>
        <end position="745"/>
    </location>
</feature>
<feature type="region of interest" description="Disordered" evidence="14">
    <location>
        <begin position="268"/>
        <end position="289"/>
    </location>
</feature>